<dbReference type="Proteomes" id="UP000076858">
    <property type="component" value="Unassembled WGS sequence"/>
</dbReference>
<protein>
    <submittedName>
        <fullName evidence="2">Putative Methyltransferase protein 7A</fullName>
    </submittedName>
</protein>
<dbReference type="AlphaFoldDB" id="A0A164IIP3"/>
<keyword evidence="2" id="KW-0489">Methyltransferase</keyword>
<reference evidence="2 3" key="1">
    <citation type="submission" date="2016-03" db="EMBL/GenBank/DDBJ databases">
        <title>EvidentialGene: Evidence-directed Construction of Genes on Genomes.</title>
        <authorList>
            <person name="Gilbert D.G."/>
            <person name="Choi J.-H."/>
            <person name="Mockaitis K."/>
            <person name="Colbourne J."/>
            <person name="Pfrender M."/>
        </authorList>
    </citation>
    <scope>NUCLEOTIDE SEQUENCE [LARGE SCALE GENOMIC DNA]</scope>
    <source>
        <strain evidence="2 3">Xinb3</strain>
        <tissue evidence="2">Complete organism</tissue>
    </source>
</reference>
<dbReference type="EMBL" id="LRGB01007165">
    <property type="protein sequence ID" value="KZS01302.1"/>
    <property type="molecule type" value="Genomic_DNA"/>
</dbReference>
<evidence type="ECO:0000313" key="2">
    <source>
        <dbReference type="EMBL" id="KZS01302.1"/>
    </source>
</evidence>
<dbReference type="GO" id="GO:0032259">
    <property type="term" value="P:methylation"/>
    <property type="evidence" value="ECO:0007669"/>
    <property type="project" value="UniProtKB-KW"/>
</dbReference>
<name>A0A164IIP3_9CRUS</name>
<comment type="caution">
    <text evidence="2">The sequence shown here is derived from an EMBL/GenBank/DDBJ whole genome shotgun (WGS) entry which is preliminary data.</text>
</comment>
<feature type="region of interest" description="Disordered" evidence="1">
    <location>
        <begin position="1"/>
        <end position="32"/>
    </location>
</feature>
<proteinExistence type="predicted"/>
<organism evidence="2 3">
    <name type="scientific">Daphnia magna</name>
    <dbReference type="NCBI Taxonomy" id="35525"/>
    <lineage>
        <taxon>Eukaryota</taxon>
        <taxon>Metazoa</taxon>
        <taxon>Ecdysozoa</taxon>
        <taxon>Arthropoda</taxon>
        <taxon>Crustacea</taxon>
        <taxon>Branchiopoda</taxon>
        <taxon>Diplostraca</taxon>
        <taxon>Cladocera</taxon>
        <taxon>Anomopoda</taxon>
        <taxon>Daphniidae</taxon>
        <taxon>Daphnia</taxon>
    </lineage>
</organism>
<accession>A0A164IIP3</accession>
<feature type="compositionally biased region" description="Basic and acidic residues" evidence="1">
    <location>
        <begin position="22"/>
        <end position="31"/>
    </location>
</feature>
<evidence type="ECO:0000313" key="3">
    <source>
        <dbReference type="Proteomes" id="UP000076858"/>
    </source>
</evidence>
<dbReference type="OrthoDB" id="416496at2759"/>
<dbReference type="GO" id="GO:0008168">
    <property type="term" value="F:methyltransferase activity"/>
    <property type="evidence" value="ECO:0007669"/>
    <property type="project" value="UniProtKB-KW"/>
</dbReference>
<sequence length="80" mass="8759">MISLSPKGCLQLTDRNPASSTPEHHRWEEKPATCGSDELIKANKCGFSSVEQQRFRTPLGPGIDKLAIFHSAHAKGIAMK</sequence>
<keyword evidence="3" id="KW-1185">Reference proteome</keyword>
<gene>
    <name evidence="2" type="ORF">APZ42_002084</name>
</gene>
<evidence type="ECO:0000256" key="1">
    <source>
        <dbReference type="SAM" id="MobiDB-lite"/>
    </source>
</evidence>
<keyword evidence="2" id="KW-0808">Transferase</keyword>